<name>A0A2I0IQP5_PUNGR</name>
<reference evidence="2 3" key="1">
    <citation type="submission" date="2017-11" db="EMBL/GenBank/DDBJ databases">
        <title>De-novo sequencing of pomegranate (Punica granatum L.) genome.</title>
        <authorList>
            <person name="Akparov Z."/>
            <person name="Amiraslanov A."/>
            <person name="Hajiyeva S."/>
            <person name="Abbasov M."/>
            <person name="Kaur K."/>
            <person name="Hamwieh A."/>
            <person name="Solovyev V."/>
            <person name="Salamov A."/>
            <person name="Braich B."/>
            <person name="Kosarev P."/>
            <person name="Mahmoud A."/>
            <person name="Hajiyev E."/>
            <person name="Babayeva S."/>
            <person name="Izzatullayeva V."/>
            <person name="Mammadov A."/>
            <person name="Mammadov A."/>
            <person name="Sharifova S."/>
            <person name="Ojaghi J."/>
            <person name="Eynullazada K."/>
            <person name="Bayramov B."/>
            <person name="Abdulazimova A."/>
            <person name="Shahmuradov I."/>
        </authorList>
    </citation>
    <scope>NUCLEOTIDE SEQUENCE [LARGE SCALE GENOMIC DNA]</scope>
    <source>
        <strain evidence="3">cv. AG2017</strain>
        <tissue evidence="2">Leaf</tissue>
    </source>
</reference>
<feature type="region of interest" description="Disordered" evidence="1">
    <location>
        <begin position="1"/>
        <end position="23"/>
    </location>
</feature>
<evidence type="ECO:0000313" key="3">
    <source>
        <dbReference type="Proteomes" id="UP000233551"/>
    </source>
</evidence>
<proteinExistence type="predicted"/>
<evidence type="ECO:0000313" key="2">
    <source>
        <dbReference type="EMBL" id="PKI45746.1"/>
    </source>
</evidence>
<dbReference type="AlphaFoldDB" id="A0A2I0IQP5"/>
<evidence type="ECO:0000256" key="1">
    <source>
        <dbReference type="SAM" id="MobiDB-lite"/>
    </source>
</evidence>
<sequence>MPLGLQPKNGKPPRTEPSLQEEGAGLRYARLTNGGRWVRDGVEVVNLRPLNQSCVSVWTVKIDSLGVMWRCGASPARDDSKRTFVPLALSDRNRSQPASQPASQKELFDLTVLRIDQNAPITSSILHQHP</sequence>
<comment type="caution">
    <text evidence="2">The sequence shown here is derived from an EMBL/GenBank/DDBJ whole genome shotgun (WGS) entry which is preliminary data.</text>
</comment>
<gene>
    <name evidence="2" type="ORF">CRG98_033879</name>
</gene>
<accession>A0A2I0IQP5</accession>
<dbReference type="Proteomes" id="UP000233551">
    <property type="component" value="Unassembled WGS sequence"/>
</dbReference>
<protein>
    <submittedName>
        <fullName evidence="2">Uncharacterized protein</fullName>
    </submittedName>
</protein>
<keyword evidence="3" id="KW-1185">Reference proteome</keyword>
<dbReference type="EMBL" id="PGOL01002701">
    <property type="protein sequence ID" value="PKI45746.1"/>
    <property type="molecule type" value="Genomic_DNA"/>
</dbReference>
<organism evidence="2 3">
    <name type="scientific">Punica granatum</name>
    <name type="common">Pomegranate</name>
    <dbReference type="NCBI Taxonomy" id="22663"/>
    <lineage>
        <taxon>Eukaryota</taxon>
        <taxon>Viridiplantae</taxon>
        <taxon>Streptophyta</taxon>
        <taxon>Embryophyta</taxon>
        <taxon>Tracheophyta</taxon>
        <taxon>Spermatophyta</taxon>
        <taxon>Magnoliopsida</taxon>
        <taxon>eudicotyledons</taxon>
        <taxon>Gunneridae</taxon>
        <taxon>Pentapetalae</taxon>
        <taxon>rosids</taxon>
        <taxon>malvids</taxon>
        <taxon>Myrtales</taxon>
        <taxon>Lythraceae</taxon>
        <taxon>Punica</taxon>
    </lineage>
</organism>